<dbReference type="NCBIfam" id="NF001965">
    <property type="entry name" value="PRK00742.1"/>
    <property type="match status" value="1"/>
</dbReference>
<comment type="catalytic activity">
    <reaction evidence="4 5">
        <text>[protein]-L-glutamate 5-O-methyl ester + H2O = L-glutamyl-[protein] + methanol + H(+)</text>
        <dbReference type="Rhea" id="RHEA:23236"/>
        <dbReference type="Rhea" id="RHEA-COMP:10208"/>
        <dbReference type="Rhea" id="RHEA-COMP:10311"/>
        <dbReference type="ChEBI" id="CHEBI:15377"/>
        <dbReference type="ChEBI" id="CHEBI:15378"/>
        <dbReference type="ChEBI" id="CHEBI:17790"/>
        <dbReference type="ChEBI" id="CHEBI:29973"/>
        <dbReference type="ChEBI" id="CHEBI:82795"/>
        <dbReference type="EC" id="3.1.1.61"/>
    </reaction>
</comment>
<dbReference type="PROSITE" id="PS50122">
    <property type="entry name" value="CHEB"/>
    <property type="match status" value="1"/>
</dbReference>
<comment type="catalytic activity">
    <reaction evidence="5">
        <text>L-glutaminyl-[protein] + H2O = L-glutamyl-[protein] + NH4(+)</text>
        <dbReference type="Rhea" id="RHEA:16441"/>
        <dbReference type="Rhea" id="RHEA-COMP:10207"/>
        <dbReference type="Rhea" id="RHEA-COMP:10208"/>
        <dbReference type="ChEBI" id="CHEBI:15377"/>
        <dbReference type="ChEBI" id="CHEBI:28938"/>
        <dbReference type="ChEBI" id="CHEBI:29973"/>
        <dbReference type="ChEBI" id="CHEBI:30011"/>
        <dbReference type="EC" id="3.5.1.44"/>
    </reaction>
</comment>
<dbReference type="Gene3D" id="3.40.50.180">
    <property type="entry name" value="Methylesterase CheB, C-terminal domain"/>
    <property type="match status" value="1"/>
</dbReference>
<feature type="active site" evidence="5 6">
    <location>
        <position position="295"/>
    </location>
</feature>
<evidence type="ECO:0000256" key="3">
    <source>
        <dbReference type="ARBA" id="ARBA00022801"/>
    </source>
</evidence>
<dbReference type="Pfam" id="PF01339">
    <property type="entry name" value="CheB_methylest"/>
    <property type="match status" value="1"/>
</dbReference>
<dbReference type="InterPro" id="IPR001789">
    <property type="entry name" value="Sig_transdc_resp-reg_receiver"/>
</dbReference>
<keyword evidence="5 7" id="KW-0597">Phosphoprotein</keyword>
<name>A0ABM7X280_9BACT</name>
<dbReference type="PANTHER" id="PTHR42872">
    <property type="entry name" value="PROTEIN-GLUTAMATE METHYLESTERASE/PROTEIN-GLUTAMINE GLUTAMINASE"/>
    <property type="match status" value="1"/>
</dbReference>
<organism evidence="10 11">
    <name type="scientific">Anaeromyxobacter oryzae</name>
    <dbReference type="NCBI Taxonomy" id="2918170"/>
    <lineage>
        <taxon>Bacteria</taxon>
        <taxon>Pseudomonadati</taxon>
        <taxon>Myxococcota</taxon>
        <taxon>Myxococcia</taxon>
        <taxon>Myxococcales</taxon>
        <taxon>Cystobacterineae</taxon>
        <taxon>Anaeromyxobacteraceae</taxon>
        <taxon>Anaeromyxobacter</taxon>
    </lineage>
</organism>
<dbReference type="InterPro" id="IPR008248">
    <property type="entry name" value="CheB-like"/>
</dbReference>
<dbReference type="Proteomes" id="UP001162891">
    <property type="component" value="Chromosome"/>
</dbReference>
<dbReference type="HAMAP" id="MF_00099">
    <property type="entry name" value="CheB_chemtxs"/>
    <property type="match status" value="1"/>
</dbReference>
<evidence type="ECO:0000256" key="7">
    <source>
        <dbReference type="PROSITE-ProRule" id="PRU00169"/>
    </source>
</evidence>
<sequence>MTGRAGHEPRTLRALVVDDSGASRAELTRILAGAPGVIVVGAARDGEEALREALRLRPDFVVLDLQMPRMDGFTFLRLLMAQRPTPAIVVSAQAGRSDVFKALELGALDFVAKPEGGGVAAIREELLEKCETVRALRLENLSQVAGAPVARAGAGRAEPRRVALVGASTGGPQAILQLLAGIPADLSLGFVIAQHMPERFTAAFAERLGRHTPFSAQEAADGDLVAAGRVLVAPGGHHLEVRRDGTGALRAAVLPRDAPGPVARCCPSIDRLFGSGARVLGPRACAAVLTGMGHDGRDGIVEVRRAGGLTLAESSDSAVVYGMPQAAAETGAVDAVLRLDALAAAIVRFAREP</sequence>
<dbReference type="EC" id="3.1.1.61" evidence="5"/>
<comment type="similarity">
    <text evidence="5">Belongs to the CheB family.</text>
</comment>
<dbReference type="CDD" id="cd16432">
    <property type="entry name" value="CheB_Rec"/>
    <property type="match status" value="1"/>
</dbReference>
<evidence type="ECO:0000259" key="9">
    <source>
        <dbReference type="PROSITE" id="PS50122"/>
    </source>
</evidence>
<evidence type="ECO:0000256" key="1">
    <source>
        <dbReference type="ARBA" id="ARBA00022490"/>
    </source>
</evidence>
<dbReference type="PROSITE" id="PS50110">
    <property type="entry name" value="RESPONSE_REGULATORY"/>
    <property type="match status" value="1"/>
</dbReference>
<dbReference type="InterPro" id="IPR035909">
    <property type="entry name" value="CheB_C"/>
</dbReference>
<dbReference type="EC" id="3.5.1.44" evidence="5"/>
<dbReference type="PANTHER" id="PTHR42872:SF6">
    <property type="entry name" value="PROTEIN-GLUTAMATE METHYLESTERASE_PROTEIN-GLUTAMINE GLUTAMINASE"/>
    <property type="match status" value="1"/>
</dbReference>
<evidence type="ECO:0000313" key="11">
    <source>
        <dbReference type="Proteomes" id="UP001162891"/>
    </source>
</evidence>
<comment type="PTM">
    <text evidence="5">Phosphorylated by CheA. Phosphorylation of the N-terminal regulatory domain activates the methylesterase activity.</text>
</comment>
<accession>A0ABM7X280</accession>
<gene>
    <name evidence="10" type="primary">cheB3</name>
    <name evidence="5" type="synonym">cheB</name>
    <name evidence="10" type="ORF">AMOR_48870</name>
</gene>
<dbReference type="Gene3D" id="3.40.50.2300">
    <property type="match status" value="1"/>
</dbReference>
<evidence type="ECO:0000256" key="5">
    <source>
        <dbReference type="HAMAP-Rule" id="MF_00099"/>
    </source>
</evidence>
<evidence type="ECO:0000256" key="4">
    <source>
        <dbReference type="ARBA" id="ARBA00048267"/>
    </source>
</evidence>
<proteinExistence type="inferred from homology"/>
<reference evidence="11" key="1">
    <citation type="journal article" date="2022" name="Int. J. Syst. Evol. Microbiol.">
        <title>Anaeromyxobacter oryzae sp. nov., Anaeromyxobacter diazotrophicus sp. nov. and Anaeromyxobacter paludicola sp. nov., isolated from paddy soils.</title>
        <authorList>
            <person name="Itoh H."/>
            <person name="Xu Z."/>
            <person name="Mise K."/>
            <person name="Masuda Y."/>
            <person name="Ushijima N."/>
            <person name="Hayakawa C."/>
            <person name="Shiratori Y."/>
            <person name="Senoo K."/>
        </authorList>
    </citation>
    <scope>NUCLEOTIDE SEQUENCE [LARGE SCALE GENOMIC DNA]</scope>
    <source>
        <strain evidence="11">Red232</strain>
    </source>
</reference>
<evidence type="ECO:0000256" key="2">
    <source>
        <dbReference type="ARBA" id="ARBA00022500"/>
    </source>
</evidence>
<dbReference type="PIRSF" id="PIRSF000876">
    <property type="entry name" value="RR_chemtxs_CheB"/>
    <property type="match status" value="1"/>
</dbReference>
<evidence type="ECO:0000313" key="10">
    <source>
        <dbReference type="EMBL" id="BDG05891.1"/>
    </source>
</evidence>
<dbReference type="SMART" id="SM00448">
    <property type="entry name" value="REC"/>
    <property type="match status" value="1"/>
</dbReference>
<comment type="function">
    <text evidence="5">Involved in chemotaxis. Part of a chemotaxis signal transduction system that modulates chemotaxis in response to various stimuli. Catalyzes the demethylation of specific methylglutamate residues introduced into the chemoreceptors (methyl-accepting chemotaxis proteins or MCP) by CheR. Also mediates the irreversible deamidation of specific glutamine residues to glutamic acid.</text>
</comment>
<keyword evidence="11" id="KW-1185">Reference proteome</keyword>
<evidence type="ECO:0000256" key="6">
    <source>
        <dbReference type="PROSITE-ProRule" id="PRU00050"/>
    </source>
</evidence>
<dbReference type="Pfam" id="PF00072">
    <property type="entry name" value="Response_reg"/>
    <property type="match status" value="1"/>
</dbReference>
<comment type="domain">
    <text evidence="5">Contains a C-terminal catalytic domain, and an N-terminal region which modulates catalytic activity.</text>
</comment>
<dbReference type="EMBL" id="AP025591">
    <property type="protein sequence ID" value="BDG05891.1"/>
    <property type="molecule type" value="Genomic_DNA"/>
</dbReference>
<feature type="modified residue" description="4-aspartylphosphate" evidence="5 7">
    <location>
        <position position="64"/>
    </location>
</feature>
<dbReference type="SUPFAM" id="SSF52172">
    <property type="entry name" value="CheY-like"/>
    <property type="match status" value="1"/>
</dbReference>
<protein>
    <recommendedName>
        <fullName evidence="5">Protein-glutamate methylesterase/protein-glutamine glutaminase</fullName>
        <ecNumber evidence="5">3.1.1.61</ecNumber>
        <ecNumber evidence="5">3.5.1.44</ecNumber>
    </recommendedName>
</protein>
<dbReference type="CDD" id="cd17541">
    <property type="entry name" value="REC_CheB-like"/>
    <property type="match status" value="1"/>
</dbReference>
<keyword evidence="1 5" id="KW-0963">Cytoplasm</keyword>
<feature type="active site" evidence="5 6">
    <location>
        <position position="168"/>
    </location>
</feature>
<comment type="subcellular location">
    <subcellularLocation>
        <location evidence="5">Cytoplasm</location>
    </subcellularLocation>
</comment>
<feature type="domain" description="CheB-type methylesterase" evidence="9">
    <location>
        <begin position="156"/>
        <end position="353"/>
    </location>
</feature>
<dbReference type="InterPro" id="IPR000673">
    <property type="entry name" value="Sig_transdc_resp-reg_Me-estase"/>
</dbReference>
<feature type="active site" evidence="5 6">
    <location>
        <position position="195"/>
    </location>
</feature>
<dbReference type="SUPFAM" id="SSF52738">
    <property type="entry name" value="Methylesterase CheB, C-terminal domain"/>
    <property type="match status" value="1"/>
</dbReference>
<keyword evidence="3 5" id="KW-0378">Hydrolase</keyword>
<dbReference type="InterPro" id="IPR011006">
    <property type="entry name" value="CheY-like_superfamily"/>
</dbReference>
<dbReference type="RefSeq" id="WP_248355087.1">
    <property type="nucleotide sequence ID" value="NZ_AP025591.1"/>
</dbReference>
<evidence type="ECO:0000259" key="8">
    <source>
        <dbReference type="PROSITE" id="PS50110"/>
    </source>
</evidence>
<feature type="domain" description="Response regulatory" evidence="8">
    <location>
        <begin position="13"/>
        <end position="128"/>
    </location>
</feature>
<keyword evidence="2 5" id="KW-0145">Chemotaxis</keyword>